<gene>
    <name evidence="3" type="ORF">ECANGB1_2721</name>
</gene>
<proteinExistence type="predicted"/>
<keyword evidence="1" id="KW-1133">Transmembrane helix</keyword>
<keyword evidence="1" id="KW-0472">Membrane</keyword>
<keyword evidence="2" id="KW-0732">Signal</keyword>
<organism evidence="3 4">
    <name type="scientific">Enterospora canceri</name>
    <dbReference type="NCBI Taxonomy" id="1081671"/>
    <lineage>
        <taxon>Eukaryota</taxon>
        <taxon>Fungi</taxon>
        <taxon>Fungi incertae sedis</taxon>
        <taxon>Microsporidia</taxon>
        <taxon>Enterocytozoonidae</taxon>
        <taxon>Enterospora</taxon>
    </lineage>
</organism>
<dbReference type="AlphaFoldDB" id="A0A1Y1S4Y8"/>
<keyword evidence="1" id="KW-0812">Transmembrane</keyword>
<feature type="signal peptide" evidence="2">
    <location>
        <begin position="1"/>
        <end position="17"/>
    </location>
</feature>
<name>A0A1Y1S4Y8_9MICR</name>
<accession>A0A1Y1S4Y8</accession>
<feature type="chain" id="PRO_5012643636" evidence="2">
    <location>
        <begin position="18"/>
        <end position="61"/>
    </location>
</feature>
<evidence type="ECO:0000313" key="3">
    <source>
        <dbReference type="EMBL" id="ORD93457.1"/>
    </source>
</evidence>
<dbReference type="VEuPathDB" id="MicrosporidiaDB:ECANGB1_2721"/>
<evidence type="ECO:0000256" key="2">
    <source>
        <dbReference type="SAM" id="SignalP"/>
    </source>
</evidence>
<reference evidence="3 4" key="1">
    <citation type="journal article" date="2017" name="Environ. Microbiol.">
        <title>Decay of the glycolytic pathway and adaptation to intranuclear parasitism within Enterocytozoonidae microsporidia.</title>
        <authorList>
            <person name="Wiredu Boakye D."/>
            <person name="Jaroenlak P."/>
            <person name="Prachumwat A."/>
            <person name="Williams T.A."/>
            <person name="Bateman K.S."/>
            <person name="Itsathitphaisarn O."/>
            <person name="Sritunyalucksana K."/>
            <person name="Paszkiewicz K.H."/>
            <person name="Moore K.A."/>
            <person name="Stentiford G.D."/>
            <person name="Williams B.A."/>
        </authorList>
    </citation>
    <scope>NUCLEOTIDE SEQUENCE [LARGE SCALE GENOMIC DNA]</scope>
    <source>
        <strain evidence="3 4">GB1</strain>
    </source>
</reference>
<evidence type="ECO:0000313" key="4">
    <source>
        <dbReference type="Proteomes" id="UP000192639"/>
    </source>
</evidence>
<keyword evidence="4" id="KW-1185">Reference proteome</keyword>
<comment type="caution">
    <text evidence="3">The sequence shown here is derived from an EMBL/GenBank/DDBJ whole genome shotgun (WGS) entry which is preliminary data.</text>
</comment>
<feature type="transmembrane region" description="Helical" evidence="1">
    <location>
        <begin position="12"/>
        <end position="32"/>
    </location>
</feature>
<dbReference type="Proteomes" id="UP000192639">
    <property type="component" value="Unassembled WGS sequence"/>
</dbReference>
<evidence type="ECO:0000256" key="1">
    <source>
        <dbReference type="SAM" id="Phobius"/>
    </source>
</evidence>
<protein>
    <submittedName>
        <fullName evidence="3">Uncharacterized protein</fullName>
    </submittedName>
</protein>
<dbReference type="EMBL" id="LWDP01000081">
    <property type="protein sequence ID" value="ORD93457.1"/>
    <property type="molecule type" value="Genomic_DNA"/>
</dbReference>
<sequence>MLLIFFDVTALISNIWSCEPLHVFIFALYLLLKSSNELTDRHLPLVVALLDSFLRSTLLLL</sequence>